<feature type="domain" description="Helicase ATP-binding" evidence="1">
    <location>
        <begin position="34"/>
        <end position="188"/>
    </location>
</feature>
<keyword evidence="2" id="KW-0378">Hydrolase</keyword>
<organism evidence="2 3">
    <name type="scientific">Pseudobowmanella zhangzhouensis</name>
    <dbReference type="NCBI Taxonomy" id="1537679"/>
    <lineage>
        <taxon>Bacteria</taxon>
        <taxon>Pseudomonadati</taxon>
        <taxon>Pseudomonadota</taxon>
        <taxon>Gammaproteobacteria</taxon>
        <taxon>Alteromonadales</taxon>
        <taxon>Alteromonadaceae</taxon>
    </lineage>
</organism>
<reference evidence="3" key="1">
    <citation type="journal article" date="2019" name="Int. J. Syst. Evol. Microbiol.">
        <title>The Global Catalogue of Microorganisms (GCM) 10K type strain sequencing project: providing services to taxonomists for standard genome sequencing and annotation.</title>
        <authorList>
            <consortium name="The Broad Institute Genomics Platform"/>
            <consortium name="The Broad Institute Genome Sequencing Center for Infectious Disease"/>
            <person name="Wu L."/>
            <person name="Ma J."/>
        </authorList>
    </citation>
    <scope>NUCLEOTIDE SEQUENCE [LARGE SCALE GENOMIC DNA]</scope>
    <source>
        <strain evidence="3">CGMCC 1.16031</strain>
    </source>
</reference>
<dbReference type="SMART" id="SM00487">
    <property type="entry name" value="DEXDc"/>
    <property type="match status" value="1"/>
</dbReference>
<keyword evidence="2" id="KW-0347">Helicase</keyword>
<keyword evidence="2" id="KW-0067">ATP-binding</keyword>
<dbReference type="SUPFAM" id="SSF52540">
    <property type="entry name" value="P-loop containing nucleoside triphosphate hydrolases"/>
    <property type="match status" value="1"/>
</dbReference>
<dbReference type="PROSITE" id="PS51192">
    <property type="entry name" value="HELICASE_ATP_BIND_1"/>
    <property type="match status" value="1"/>
</dbReference>
<accession>A0ABW1XFL6</accession>
<evidence type="ECO:0000259" key="1">
    <source>
        <dbReference type="PROSITE" id="PS51192"/>
    </source>
</evidence>
<dbReference type="RefSeq" id="WP_131259144.1">
    <property type="nucleotide sequence ID" value="NZ_JBHSUS010000001.1"/>
</dbReference>
<evidence type="ECO:0000313" key="2">
    <source>
        <dbReference type="EMBL" id="MFC6439042.1"/>
    </source>
</evidence>
<dbReference type="GO" id="GO:0004386">
    <property type="term" value="F:helicase activity"/>
    <property type="evidence" value="ECO:0007669"/>
    <property type="project" value="UniProtKB-KW"/>
</dbReference>
<comment type="caution">
    <text evidence="2">The sequence shown here is derived from an EMBL/GenBank/DDBJ whole genome shotgun (WGS) entry which is preliminary data.</text>
</comment>
<protein>
    <submittedName>
        <fullName evidence="2">DEAD/DEAH box helicase family protein</fullName>
    </submittedName>
</protein>
<evidence type="ECO:0000313" key="3">
    <source>
        <dbReference type="Proteomes" id="UP001596364"/>
    </source>
</evidence>
<keyword evidence="2" id="KW-0547">Nucleotide-binding</keyword>
<dbReference type="InterPro" id="IPR014001">
    <property type="entry name" value="Helicase_ATP-bd"/>
</dbReference>
<name>A0ABW1XFL6_9ALTE</name>
<dbReference type="Gene3D" id="3.40.50.300">
    <property type="entry name" value="P-loop containing nucleotide triphosphate hydrolases"/>
    <property type="match status" value="1"/>
</dbReference>
<dbReference type="EMBL" id="JBHSUS010000001">
    <property type="protein sequence ID" value="MFC6439042.1"/>
    <property type="molecule type" value="Genomic_DNA"/>
</dbReference>
<proteinExistence type="predicted"/>
<dbReference type="InterPro" id="IPR027417">
    <property type="entry name" value="P-loop_NTPase"/>
</dbReference>
<keyword evidence="3" id="KW-1185">Reference proteome</keyword>
<gene>
    <name evidence="2" type="ORF">ACFP85_02600</name>
</gene>
<dbReference type="Proteomes" id="UP001596364">
    <property type="component" value="Unassembled WGS sequence"/>
</dbReference>
<sequence>MKNKAEQHRAKIETLLSEPSVFKHQRDAARNTYLALQGETRAVIMAAEMQAGKSGVAFATACYQRKSLSDEDICNPKYLKDTLYVMTMADTSLLAQAKEDLKPAGNVVVSNLIHFLADIEKNFRRQDPKLIIVDECHYGSGDTSVRYEALFDYLQNENTECRVVFISATPLSALLATEGDSLINRGIPTKLVFHRTSDDYFGVREMLAEGQVIDLESRTRNIQFKSDAQDVFINHFNSYEGEGWALVRVPAGTAMEAKRFLAEHCVPEDNIFILGKKLSGVPEEEHTSIDDFKDEYKTAMEFGQKVIAITVAGCRAGINFGLDMKKNIIATWDSTVSNIAAVVQANIGRACGYHTNRKAIHFTNLDATRAYGELLSYLEQTCSKQATGNIKGLRDKYNDICKSYEVKGLDVGARVSKNGELRGRKKLNDSQTFLTDGYYAIPAKLHDLDFDFRIYTDDETVLQAIDAIRQVYLKDNPIAPKSSRSLRGYKWIKAHWVNGDTYDNPEKALALGTMWERALNLTEKLNIGEDVEFNLAVTPGGNEKTSDKEVAVKIFSVYNRSRRVTDKRCMTEEDVHDVCNWFGVVPDDTLLLIFKRGNYCPVRTSEKERTAKVQIAKGNILEGNHFQKVEEEA</sequence>